<comment type="caution">
    <text evidence="4">The sequence shown here is derived from an EMBL/GenBank/DDBJ whole genome shotgun (WGS) entry which is preliminary data.</text>
</comment>
<evidence type="ECO:0000313" key="4">
    <source>
        <dbReference type="EMBL" id="GAI75535.1"/>
    </source>
</evidence>
<feature type="region of interest" description="Disordered" evidence="2">
    <location>
        <begin position="30"/>
        <end position="58"/>
    </location>
</feature>
<gene>
    <name evidence="4" type="ORF">S12H4_13476</name>
</gene>
<proteinExistence type="predicted"/>
<dbReference type="AlphaFoldDB" id="X1SJJ3"/>
<dbReference type="GO" id="GO:0051607">
    <property type="term" value="P:defense response to virus"/>
    <property type="evidence" value="ECO:0007669"/>
    <property type="project" value="UniProtKB-KW"/>
</dbReference>
<evidence type="ECO:0000256" key="2">
    <source>
        <dbReference type="SAM" id="MobiDB-lite"/>
    </source>
</evidence>
<accession>X1SJJ3</accession>
<reference evidence="4" key="1">
    <citation type="journal article" date="2014" name="Front. Microbiol.">
        <title>High frequency of phylogenetically diverse reductive dehalogenase-homologous genes in deep subseafloor sedimentary metagenomes.</title>
        <authorList>
            <person name="Kawai M."/>
            <person name="Futagami T."/>
            <person name="Toyoda A."/>
            <person name="Takaki Y."/>
            <person name="Nishi S."/>
            <person name="Hori S."/>
            <person name="Arai W."/>
            <person name="Tsubouchi T."/>
            <person name="Morono Y."/>
            <person name="Uchiyama I."/>
            <person name="Ito T."/>
            <person name="Fujiyama A."/>
            <person name="Inagaki F."/>
            <person name="Takami H."/>
        </authorList>
    </citation>
    <scope>NUCLEOTIDE SEQUENCE</scope>
    <source>
        <strain evidence="4">Expedition CK06-06</strain>
    </source>
</reference>
<dbReference type="InterPro" id="IPR005537">
    <property type="entry name" value="RAMP_III_fam"/>
</dbReference>
<dbReference type="EMBL" id="BARW01006417">
    <property type="protein sequence ID" value="GAI75535.1"/>
    <property type="molecule type" value="Genomic_DNA"/>
</dbReference>
<feature type="non-terminal residue" evidence="4">
    <location>
        <position position="79"/>
    </location>
</feature>
<protein>
    <recommendedName>
        <fullName evidence="3">CRISPR type III-associated protein domain-containing protein</fullName>
    </recommendedName>
</protein>
<sequence>MSEINPEFKFKGDEFMNRYRIIGMITSKSPIHIGTGDRREDNSQLEKESGNNSDEEKHFIDKIARDSEGLPYIPGSALR</sequence>
<feature type="domain" description="CRISPR type III-associated protein" evidence="3">
    <location>
        <begin position="25"/>
        <end position="79"/>
    </location>
</feature>
<evidence type="ECO:0000259" key="3">
    <source>
        <dbReference type="Pfam" id="PF03787"/>
    </source>
</evidence>
<feature type="compositionally biased region" description="Basic and acidic residues" evidence="2">
    <location>
        <begin position="35"/>
        <end position="58"/>
    </location>
</feature>
<dbReference type="Pfam" id="PF03787">
    <property type="entry name" value="RAMPs"/>
    <property type="match status" value="1"/>
</dbReference>
<name>X1SJJ3_9ZZZZ</name>
<keyword evidence="1" id="KW-0051">Antiviral defense</keyword>
<organism evidence="4">
    <name type="scientific">marine sediment metagenome</name>
    <dbReference type="NCBI Taxonomy" id="412755"/>
    <lineage>
        <taxon>unclassified sequences</taxon>
        <taxon>metagenomes</taxon>
        <taxon>ecological metagenomes</taxon>
    </lineage>
</organism>
<evidence type="ECO:0000256" key="1">
    <source>
        <dbReference type="ARBA" id="ARBA00023118"/>
    </source>
</evidence>